<gene>
    <name evidence="2" type="ORF">ACFR9T_06605</name>
</gene>
<feature type="region of interest" description="Disordered" evidence="1">
    <location>
        <begin position="65"/>
        <end position="94"/>
    </location>
</feature>
<keyword evidence="3" id="KW-1185">Reference proteome</keyword>
<organism evidence="2 3">
    <name type="scientific">Halorubrum laminariae</name>
    <dbReference type="NCBI Taxonomy" id="1433523"/>
    <lineage>
        <taxon>Archaea</taxon>
        <taxon>Methanobacteriati</taxon>
        <taxon>Methanobacteriota</taxon>
        <taxon>Stenosarchaea group</taxon>
        <taxon>Halobacteria</taxon>
        <taxon>Halobacteriales</taxon>
        <taxon>Haloferacaceae</taxon>
        <taxon>Halorubrum</taxon>
    </lineage>
</organism>
<protein>
    <submittedName>
        <fullName evidence="2">Uncharacterized protein</fullName>
    </submittedName>
</protein>
<sequence length="94" mass="10332">MKSTNTTTESESSPTDHHVLVQIYPHQEPSDGIVVATGAERDCETLCESRDAAFDDVSHVVKPESFATDHDLNNVGPQSLNPEHAKDLASRFRN</sequence>
<proteinExistence type="predicted"/>
<dbReference type="Proteomes" id="UP001597185">
    <property type="component" value="Unassembled WGS sequence"/>
</dbReference>
<accession>A0ABD6BYJ2</accession>
<reference evidence="2 3" key="1">
    <citation type="journal article" date="2019" name="Int. J. Syst. Evol. Microbiol.">
        <title>The Global Catalogue of Microorganisms (GCM) 10K type strain sequencing project: providing services to taxonomists for standard genome sequencing and annotation.</title>
        <authorList>
            <consortium name="The Broad Institute Genomics Platform"/>
            <consortium name="The Broad Institute Genome Sequencing Center for Infectious Disease"/>
            <person name="Wu L."/>
            <person name="Ma J."/>
        </authorList>
    </citation>
    <scope>NUCLEOTIDE SEQUENCE [LARGE SCALE GENOMIC DNA]</scope>
    <source>
        <strain evidence="2 3">CGMCC 1.12689</strain>
    </source>
</reference>
<evidence type="ECO:0000313" key="3">
    <source>
        <dbReference type="Proteomes" id="UP001597185"/>
    </source>
</evidence>
<feature type="compositionally biased region" description="Basic and acidic residues" evidence="1">
    <location>
        <begin position="83"/>
        <end position="94"/>
    </location>
</feature>
<dbReference type="RefSeq" id="WP_256396942.1">
    <property type="nucleotide sequence ID" value="NZ_JANHDL010000004.1"/>
</dbReference>
<evidence type="ECO:0000313" key="2">
    <source>
        <dbReference type="EMBL" id="MFD1570258.1"/>
    </source>
</evidence>
<dbReference type="AlphaFoldDB" id="A0ABD6BYJ2"/>
<dbReference type="EMBL" id="JBHUDB010000002">
    <property type="protein sequence ID" value="MFD1570258.1"/>
    <property type="molecule type" value="Genomic_DNA"/>
</dbReference>
<name>A0ABD6BYJ2_9EURY</name>
<evidence type="ECO:0000256" key="1">
    <source>
        <dbReference type="SAM" id="MobiDB-lite"/>
    </source>
</evidence>
<comment type="caution">
    <text evidence="2">The sequence shown here is derived from an EMBL/GenBank/DDBJ whole genome shotgun (WGS) entry which is preliminary data.</text>
</comment>